<evidence type="ECO:0000313" key="2">
    <source>
        <dbReference type="Proteomes" id="UP000821845"/>
    </source>
</evidence>
<name>A0ACB7TMI2_HYAAI</name>
<reference evidence="1" key="1">
    <citation type="submission" date="2020-05" db="EMBL/GenBank/DDBJ databases">
        <title>Large-scale comparative analyses of tick genomes elucidate their genetic diversity and vector capacities.</title>
        <authorList>
            <person name="Jia N."/>
            <person name="Wang J."/>
            <person name="Shi W."/>
            <person name="Du L."/>
            <person name="Sun Y."/>
            <person name="Zhan W."/>
            <person name="Jiang J."/>
            <person name="Wang Q."/>
            <person name="Zhang B."/>
            <person name="Ji P."/>
            <person name="Sakyi L.B."/>
            <person name="Cui X."/>
            <person name="Yuan T."/>
            <person name="Jiang B."/>
            <person name="Yang W."/>
            <person name="Lam T.T.-Y."/>
            <person name="Chang Q."/>
            <person name="Ding S."/>
            <person name="Wang X."/>
            <person name="Zhu J."/>
            <person name="Ruan X."/>
            <person name="Zhao L."/>
            <person name="Wei J."/>
            <person name="Que T."/>
            <person name="Du C."/>
            <person name="Cheng J."/>
            <person name="Dai P."/>
            <person name="Han X."/>
            <person name="Huang E."/>
            <person name="Gao Y."/>
            <person name="Liu J."/>
            <person name="Shao H."/>
            <person name="Ye R."/>
            <person name="Li L."/>
            <person name="Wei W."/>
            <person name="Wang X."/>
            <person name="Wang C."/>
            <person name="Yang T."/>
            <person name="Huo Q."/>
            <person name="Li W."/>
            <person name="Guo W."/>
            <person name="Chen H."/>
            <person name="Zhou L."/>
            <person name="Ni X."/>
            <person name="Tian J."/>
            <person name="Zhou Y."/>
            <person name="Sheng Y."/>
            <person name="Liu T."/>
            <person name="Pan Y."/>
            <person name="Xia L."/>
            <person name="Li J."/>
            <person name="Zhao F."/>
            <person name="Cao W."/>
        </authorList>
    </citation>
    <scope>NUCLEOTIDE SEQUENCE</scope>
    <source>
        <strain evidence="1">Hyas-2018</strain>
    </source>
</reference>
<gene>
    <name evidence="1" type="ORF">HPB50_014041</name>
</gene>
<comment type="caution">
    <text evidence="1">The sequence shown here is derived from an EMBL/GenBank/DDBJ whole genome shotgun (WGS) entry which is preliminary data.</text>
</comment>
<protein>
    <submittedName>
        <fullName evidence="1">Uncharacterized protein</fullName>
    </submittedName>
</protein>
<organism evidence="1 2">
    <name type="scientific">Hyalomma asiaticum</name>
    <name type="common">Tick</name>
    <dbReference type="NCBI Taxonomy" id="266040"/>
    <lineage>
        <taxon>Eukaryota</taxon>
        <taxon>Metazoa</taxon>
        <taxon>Ecdysozoa</taxon>
        <taxon>Arthropoda</taxon>
        <taxon>Chelicerata</taxon>
        <taxon>Arachnida</taxon>
        <taxon>Acari</taxon>
        <taxon>Parasitiformes</taxon>
        <taxon>Ixodida</taxon>
        <taxon>Ixodoidea</taxon>
        <taxon>Ixodidae</taxon>
        <taxon>Hyalomminae</taxon>
        <taxon>Hyalomma</taxon>
    </lineage>
</organism>
<sequence length="74" mass="8022">MPTQHTLETSPRVLGPSGSGTNSRPQRNTKKVRPDIAGRLEGCTPSSVREEVTATQRPSKVAAAYDMDADSDFY</sequence>
<dbReference type="Proteomes" id="UP000821845">
    <property type="component" value="Chromosome 1"/>
</dbReference>
<keyword evidence="2" id="KW-1185">Reference proteome</keyword>
<proteinExistence type="predicted"/>
<accession>A0ACB7TMI2</accession>
<evidence type="ECO:0000313" key="1">
    <source>
        <dbReference type="EMBL" id="KAH6946567.1"/>
    </source>
</evidence>
<dbReference type="EMBL" id="CM023481">
    <property type="protein sequence ID" value="KAH6946567.1"/>
    <property type="molecule type" value="Genomic_DNA"/>
</dbReference>